<dbReference type="AlphaFoldDB" id="A0A383CV75"/>
<reference evidence="1" key="1">
    <citation type="submission" date="2018-05" db="EMBL/GenBank/DDBJ databases">
        <authorList>
            <person name="Lanie J.A."/>
            <person name="Ng W.-L."/>
            <person name="Kazmierczak K.M."/>
            <person name="Andrzejewski T.M."/>
            <person name="Davidsen T.M."/>
            <person name="Wayne K.J."/>
            <person name="Tettelin H."/>
            <person name="Glass J.I."/>
            <person name="Rusch D."/>
            <person name="Podicherti R."/>
            <person name="Tsui H.-C.T."/>
            <person name="Winkler M.E."/>
        </authorList>
    </citation>
    <scope>NUCLEOTIDE SEQUENCE</scope>
</reference>
<proteinExistence type="predicted"/>
<protein>
    <submittedName>
        <fullName evidence="1">Uncharacterized protein</fullName>
    </submittedName>
</protein>
<name>A0A383CV75_9ZZZZ</name>
<gene>
    <name evidence="1" type="ORF">METZ01_LOCUS489081</name>
</gene>
<organism evidence="1">
    <name type="scientific">marine metagenome</name>
    <dbReference type="NCBI Taxonomy" id="408172"/>
    <lineage>
        <taxon>unclassified sequences</taxon>
        <taxon>metagenomes</taxon>
        <taxon>ecological metagenomes</taxon>
    </lineage>
</organism>
<dbReference type="EMBL" id="UINC01212066">
    <property type="protein sequence ID" value="SVE36227.1"/>
    <property type="molecule type" value="Genomic_DNA"/>
</dbReference>
<sequence length="79" mass="9060">IYKGDPVERNRRLLAGSTTEKTFTQGGKKVFYDLWSLNGEILTITDGRGGGYGPSKEDGPYFKIKYKYADTYDPRFTFY</sequence>
<accession>A0A383CV75</accession>
<evidence type="ECO:0000313" key="1">
    <source>
        <dbReference type="EMBL" id="SVE36227.1"/>
    </source>
</evidence>
<feature type="non-terminal residue" evidence="1">
    <location>
        <position position="1"/>
    </location>
</feature>